<protein>
    <submittedName>
        <fullName evidence="2">Uncharacterized protein</fullName>
    </submittedName>
</protein>
<dbReference type="Proteomes" id="UP000016665">
    <property type="component" value="Chromosome 10"/>
</dbReference>
<evidence type="ECO:0000313" key="3">
    <source>
        <dbReference type="Proteomes" id="UP000016665"/>
    </source>
</evidence>
<dbReference type="Ensembl" id="ENSFALT00000034154.1">
    <property type="protein sequence ID" value="ENSFALP00000024262.1"/>
    <property type="gene ID" value="ENSFALG00000023844.1"/>
</dbReference>
<sequence>MEFPRAGRALAAQQSTSILCRPAKPGFQRTHNPKNAPAGWVELCLPGCTGGFWGRKRSQRAGEQDPTPAPIAGNLSTLRSPSPSATTPCVRRIERLPGTVQSKPSHCTDLRDTRGTLRATSQRGRGSESPASSTRRAHLHPRPGSGNMLEAS</sequence>
<organism evidence="2 3">
    <name type="scientific">Ficedula albicollis</name>
    <name type="common">Collared flycatcher</name>
    <name type="synonym">Muscicapa albicollis</name>
    <dbReference type="NCBI Taxonomy" id="59894"/>
    <lineage>
        <taxon>Eukaryota</taxon>
        <taxon>Metazoa</taxon>
        <taxon>Chordata</taxon>
        <taxon>Craniata</taxon>
        <taxon>Vertebrata</taxon>
        <taxon>Euteleostomi</taxon>
        <taxon>Archelosauria</taxon>
        <taxon>Archosauria</taxon>
        <taxon>Dinosauria</taxon>
        <taxon>Saurischia</taxon>
        <taxon>Theropoda</taxon>
        <taxon>Coelurosauria</taxon>
        <taxon>Aves</taxon>
        <taxon>Neognathae</taxon>
        <taxon>Neoaves</taxon>
        <taxon>Telluraves</taxon>
        <taxon>Australaves</taxon>
        <taxon>Passeriformes</taxon>
        <taxon>Muscicapidae</taxon>
        <taxon>Ficedula</taxon>
    </lineage>
</organism>
<reference evidence="2" key="2">
    <citation type="submission" date="2025-08" db="UniProtKB">
        <authorList>
            <consortium name="Ensembl"/>
        </authorList>
    </citation>
    <scope>IDENTIFICATION</scope>
</reference>
<proteinExistence type="predicted"/>
<reference evidence="2" key="3">
    <citation type="submission" date="2025-09" db="UniProtKB">
        <authorList>
            <consortium name="Ensembl"/>
        </authorList>
    </citation>
    <scope>IDENTIFICATION</scope>
</reference>
<keyword evidence="3" id="KW-1185">Reference proteome</keyword>
<feature type="compositionally biased region" description="Polar residues" evidence="1">
    <location>
        <begin position="118"/>
        <end position="134"/>
    </location>
</feature>
<evidence type="ECO:0000313" key="2">
    <source>
        <dbReference type="Ensembl" id="ENSFALP00000024262.1"/>
    </source>
</evidence>
<dbReference type="AlphaFoldDB" id="A0A803VNF6"/>
<name>A0A803VNF6_FICAL</name>
<evidence type="ECO:0000256" key="1">
    <source>
        <dbReference type="SAM" id="MobiDB-lite"/>
    </source>
</evidence>
<feature type="region of interest" description="Disordered" evidence="1">
    <location>
        <begin position="54"/>
        <end position="152"/>
    </location>
</feature>
<feature type="compositionally biased region" description="Polar residues" evidence="1">
    <location>
        <begin position="74"/>
        <end position="87"/>
    </location>
</feature>
<accession>A0A803VNF6</accession>
<reference evidence="2 3" key="1">
    <citation type="journal article" date="2012" name="Nature">
        <title>The genomic landscape of species divergence in Ficedula flycatchers.</title>
        <authorList>
            <person name="Ellegren H."/>
            <person name="Smeds L."/>
            <person name="Burri R."/>
            <person name="Olason P.I."/>
            <person name="Backstrom N."/>
            <person name="Kawakami T."/>
            <person name="Kunstner A."/>
            <person name="Makinen H."/>
            <person name="Nadachowska-Brzyska K."/>
            <person name="Qvarnstrom A."/>
            <person name="Uebbing S."/>
            <person name="Wolf J.B."/>
        </authorList>
    </citation>
    <scope>NUCLEOTIDE SEQUENCE [LARGE SCALE GENOMIC DNA]</scope>
</reference>
<feature type="compositionally biased region" description="Basic and acidic residues" evidence="1">
    <location>
        <begin position="106"/>
        <end position="115"/>
    </location>
</feature>